<protein>
    <submittedName>
        <fullName evidence="2">Uncharacterized protein</fullName>
    </submittedName>
</protein>
<feature type="region of interest" description="Disordered" evidence="1">
    <location>
        <begin position="144"/>
        <end position="235"/>
    </location>
</feature>
<dbReference type="AlphaFoldDB" id="A0A843X3Q9"/>
<feature type="compositionally biased region" description="Polar residues" evidence="1">
    <location>
        <begin position="202"/>
        <end position="211"/>
    </location>
</feature>
<proteinExistence type="predicted"/>
<organism evidence="2 3">
    <name type="scientific">Colocasia esculenta</name>
    <name type="common">Wild taro</name>
    <name type="synonym">Arum esculentum</name>
    <dbReference type="NCBI Taxonomy" id="4460"/>
    <lineage>
        <taxon>Eukaryota</taxon>
        <taxon>Viridiplantae</taxon>
        <taxon>Streptophyta</taxon>
        <taxon>Embryophyta</taxon>
        <taxon>Tracheophyta</taxon>
        <taxon>Spermatophyta</taxon>
        <taxon>Magnoliopsida</taxon>
        <taxon>Liliopsida</taxon>
        <taxon>Araceae</taxon>
        <taxon>Aroideae</taxon>
        <taxon>Colocasieae</taxon>
        <taxon>Colocasia</taxon>
    </lineage>
</organism>
<accession>A0A843X3Q9</accession>
<keyword evidence="3" id="KW-1185">Reference proteome</keyword>
<evidence type="ECO:0000256" key="1">
    <source>
        <dbReference type="SAM" id="MobiDB-lite"/>
    </source>
</evidence>
<sequence>MAHERKSARKVRPHLRAQVKLMVAVTYGPLVVASHAKCGYLTTPITFGDFPAVVGSPYFLGVVPAIQATPKAATKATATRGIKPHSSQGRVFSVNTISCVAVLRKKGQRQGRRGSKPHAVVSNSCKTVLVGDIRVWLDGGEPILPRDKSVPSVATSNKKPAKSNKEERANPPKTPRRQCLSEKKLRTPNLLVLADRKGGVSTGSPTLSPPKQSLLKEEARVSLKLPHQESQSLKG</sequence>
<evidence type="ECO:0000313" key="2">
    <source>
        <dbReference type="EMBL" id="MQM12195.1"/>
    </source>
</evidence>
<comment type="caution">
    <text evidence="2">The sequence shown here is derived from an EMBL/GenBank/DDBJ whole genome shotgun (WGS) entry which is preliminary data.</text>
</comment>
<name>A0A843X3Q9_COLES</name>
<reference evidence="2" key="1">
    <citation type="submission" date="2017-07" db="EMBL/GenBank/DDBJ databases">
        <title>Taro Niue Genome Assembly and Annotation.</title>
        <authorList>
            <person name="Atibalentja N."/>
            <person name="Keating K."/>
            <person name="Fields C.J."/>
        </authorList>
    </citation>
    <scope>NUCLEOTIDE SEQUENCE</scope>
    <source>
        <strain evidence="2">Niue_2</strain>
        <tissue evidence="2">Leaf</tissue>
    </source>
</reference>
<dbReference type="EMBL" id="NMUH01005228">
    <property type="protein sequence ID" value="MQM12195.1"/>
    <property type="molecule type" value="Genomic_DNA"/>
</dbReference>
<gene>
    <name evidence="2" type="ORF">Taro_045110</name>
</gene>
<evidence type="ECO:0000313" key="3">
    <source>
        <dbReference type="Proteomes" id="UP000652761"/>
    </source>
</evidence>
<dbReference type="Proteomes" id="UP000652761">
    <property type="component" value="Unassembled WGS sequence"/>
</dbReference>